<dbReference type="GO" id="GO:0006357">
    <property type="term" value="P:regulation of transcription by RNA polymerase II"/>
    <property type="evidence" value="ECO:0007669"/>
    <property type="project" value="TreeGrafter"/>
</dbReference>
<name>S7QK05_GLOTA</name>
<evidence type="ECO:0000256" key="2">
    <source>
        <dbReference type="ARBA" id="ARBA00022723"/>
    </source>
</evidence>
<feature type="compositionally biased region" description="Polar residues" evidence="4">
    <location>
        <begin position="120"/>
        <end position="131"/>
    </location>
</feature>
<accession>S7QK05</accession>
<dbReference type="SMART" id="SM00558">
    <property type="entry name" value="JmjC"/>
    <property type="match status" value="1"/>
</dbReference>
<dbReference type="GO" id="GO:0032454">
    <property type="term" value="F:histone H3K9 demethylase activity"/>
    <property type="evidence" value="ECO:0007669"/>
    <property type="project" value="InterPro"/>
</dbReference>
<dbReference type="PROSITE" id="PS51184">
    <property type="entry name" value="JMJC"/>
    <property type="match status" value="1"/>
</dbReference>
<dbReference type="RefSeq" id="XP_007862622.1">
    <property type="nucleotide sequence ID" value="XM_007864431.1"/>
</dbReference>
<dbReference type="Gene3D" id="2.60.120.650">
    <property type="entry name" value="Cupin"/>
    <property type="match status" value="1"/>
</dbReference>
<evidence type="ECO:0000256" key="3">
    <source>
        <dbReference type="ARBA" id="ARBA00023242"/>
    </source>
</evidence>
<dbReference type="InterPro" id="IPR045109">
    <property type="entry name" value="LSDs-like"/>
</dbReference>
<reference evidence="6 7" key="1">
    <citation type="journal article" date="2012" name="Science">
        <title>The Paleozoic origin of enzymatic lignin decomposition reconstructed from 31 fungal genomes.</title>
        <authorList>
            <person name="Floudas D."/>
            <person name="Binder M."/>
            <person name="Riley R."/>
            <person name="Barry K."/>
            <person name="Blanchette R.A."/>
            <person name="Henrissat B."/>
            <person name="Martinez A.T."/>
            <person name="Otillar R."/>
            <person name="Spatafora J.W."/>
            <person name="Yadav J.S."/>
            <person name="Aerts A."/>
            <person name="Benoit I."/>
            <person name="Boyd A."/>
            <person name="Carlson A."/>
            <person name="Copeland A."/>
            <person name="Coutinho P.M."/>
            <person name="de Vries R.P."/>
            <person name="Ferreira P."/>
            <person name="Findley K."/>
            <person name="Foster B."/>
            <person name="Gaskell J."/>
            <person name="Glotzer D."/>
            <person name="Gorecki P."/>
            <person name="Heitman J."/>
            <person name="Hesse C."/>
            <person name="Hori C."/>
            <person name="Igarashi K."/>
            <person name="Jurgens J.A."/>
            <person name="Kallen N."/>
            <person name="Kersten P."/>
            <person name="Kohler A."/>
            <person name="Kuees U."/>
            <person name="Kumar T.K.A."/>
            <person name="Kuo A."/>
            <person name="LaButti K."/>
            <person name="Larrondo L.F."/>
            <person name="Lindquist E."/>
            <person name="Ling A."/>
            <person name="Lombard V."/>
            <person name="Lucas S."/>
            <person name="Lundell T."/>
            <person name="Martin R."/>
            <person name="McLaughlin D.J."/>
            <person name="Morgenstern I."/>
            <person name="Morin E."/>
            <person name="Murat C."/>
            <person name="Nagy L.G."/>
            <person name="Nolan M."/>
            <person name="Ohm R.A."/>
            <person name="Patyshakuliyeva A."/>
            <person name="Rokas A."/>
            <person name="Ruiz-Duenas F.J."/>
            <person name="Sabat G."/>
            <person name="Salamov A."/>
            <person name="Samejima M."/>
            <person name="Schmutz J."/>
            <person name="Slot J.C."/>
            <person name="St John F."/>
            <person name="Stenlid J."/>
            <person name="Sun H."/>
            <person name="Sun S."/>
            <person name="Syed K."/>
            <person name="Tsang A."/>
            <person name="Wiebenga A."/>
            <person name="Young D."/>
            <person name="Pisabarro A."/>
            <person name="Eastwood D.C."/>
            <person name="Martin F."/>
            <person name="Cullen D."/>
            <person name="Grigoriev I.V."/>
            <person name="Hibbett D.S."/>
        </authorList>
    </citation>
    <scope>NUCLEOTIDE SEQUENCE [LARGE SCALE GENOMIC DNA]</scope>
    <source>
        <strain evidence="6 7">ATCC 11539</strain>
    </source>
</reference>
<comment type="subcellular location">
    <subcellularLocation>
        <location evidence="1">Nucleus</location>
    </subcellularLocation>
</comment>
<protein>
    <submittedName>
        <fullName evidence="6">Clavaminate synthase-like protein</fullName>
    </submittedName>
</protein>
<dbReference type="OrthoDB" id="1667110at2759"/>
<organism evidence="6 7">
    <name type="scientific">Gloeophyllum trabeum (strain ATCC 11539 / FP-39264 / Madison 617)</name>
    <name type="common">Brown rot fungus</name>
    <dbReference type="NCBI Taxonomy" id="670483"/>
    <lineage>
        <taxon>Eukaryota</taxon>
        <taxon>Fungi</taxon>
        <taxon>Dikarya</taxon>
        <taxon>Basidiomycota</taxon>
        <taxon>Agaricomycotina</taxon>
        <taxon>Agaricomycetes</taxon>
        <taxon>Gloeophyllales</taxon>
        <taxon>Gloeophyllaceae</taxon>
        <taxon>Gloeophyllum</taxon>
    </lineage>
</organism>
<dbReference type="GO" id="GO:0000785">
    <property type="term" value="C:chromatin"/>
    <property type="evidence" value="ECO:0007669"/>
    <property type="project" value="TreeGrafter"/>
</dbReference>
<feature type="region of interest" description="Disordered" evidence="4">
    <location>
        <begin position="82"/>
        <end position="151"/>
    </location>
</feature>
<dbReference type="HOGENOM" id="CLU_012595_0_0_1"/>
<dbReference type="GO" id="GO:0046872">
    <property type="term" value="F:metal ion binding"/>
    <property type="evidence" value="ECO:0007669"/>
    <property type="project" value="UniProtKB-KW"/>
</dbReference>
<dbReference type="eggNOG" id="KOG1356">
    <property type="taxonomic scope" value="Eukaryota"/>
</dbReference>
<dbReference type="PANTHER" id="PTHR12549:SF38">
    <property type="entry name" value="JMJC DOMAIN-CONTAINING HISTONE DEMETHYLASE 2, ISOFORM A"/>
    <property type="match status" value="1"/>
</dbReference>
<evidence type="ECO:0000313" key="6">
    <source>
        <dbReference type="EMBL" id="EPQ59707.1"/>
    </source>
</evidence>
<keyword evidence="3" id="KW-0539">Nucleus</keyword>
<dbReference type="GO" id="GO:0031490">
    <property type="term" value="F:chromatin DNA binding"/>
    <property type="evidence" value="ECO:0007669"/>
    <property type="project" value="TreeGrafter"/>
</dbReference>
<feature type="domain" description="JmjC" evidence="5">
    <location>
        <begin position="594"/>
        <end position="783"/>
    </location>
</feature>
<dbReference type="OMA" id="EHQAKDF"/>
<dbReference type="AlphaFoldDB" id="S7QK05"/>
<keyword evidence="7" id="KW-1185">Reference proteome</keyword>
<dbReference type="Pfam" id="PF02373">
    <property type="entry name" value="JmjC"/>
    <property type="match status" value="1"/>
</dbReference>
<evidence type="ECO:0000256" key="4">
    <source>
        <dbReference type="SAM" id="MobiDB-lite"/>
    </source>
</evidence>
<proteinExistence type="predicted"/>
<feature type="compositionally biased region" description="Basic and acidic residues" evidence="4">
    <location>
        <begin position="414"/>
        <end position="430"/>
    </location>
</feature>
<gene>
    <name evidence="6" type="ORF">GLOTRDRAFT_109823</name>
</gene>
<feature type="region of interest" description="Disordered" evidence="4">
    <location>
        <begin position="414"/>
        <end position="492"/>
    </location>
</feature>
<dbReference type="PANTHER" id="PTHR12549">
    <property type="entry name" value="JMJC DOMAIN-CONTAINING HISTONE DEMETHYLATION PROTEIN"/>
    <property type="match status" value="1"/>
</dbReference>
<dbReference type="GO" id="GO:0003712">
    <property type="term" value="F:transcription coregulator activity"/>
    <property type="evidence" value="ECO:0007669"/>
    <property type="project" value="TreeGrafter"/>
</dbReference>
<dbReference type="Proteomes" id="UP000030669">
    <property type="component" value="Unassembled WGS sequence"/>
</dbReference>
<feature type="compositionally biased region" description="Low complexity" evidence="4">
    <location>
        <begin position="431"/>
        <end position="460"/>
    </location>
</feature>
<evidence type="ECO:0000256" key="1">
    <source>
        <dbReference type="ARBA" id="ARBA00004123"/>
    </source>
</evidence>
<dbReference type="InterPro" id="IPR003347">
    <property type="entry name" value="JmjC_dom"/>
</dbReference>
<evidence type="ECO:0000259" key="5">
    <source>
        <dbReference type="PROSITE" id="PS51184"/>
    </source>
</evidence>
<dbReference type="SUPFAM" id="SSF51197">
    <property type="entry name" value="Clavaminate synthase-like"/>
    <property type="match status" value="1"/>
</dbReference>
<dbReference type="GeneID" id="19299104"/>
<dbReference type="EMBL" id="KB469297">
    <property type="protein sequence ID" value="EPQ59707.1"/>
    <property type="molecule type" value="Genomic_DNA"/>
</dbReference>
<dbReference type="GO" id="GO:0000118">
    <property type="term" value="C:histone deacetylase complex"/>
    <property type="evidence" value="ECO:0007669"/>
    <property type="project" value="TreeGrafter"/>
</dbReference>
<feature type="compositionally biased region" description="Polar residues" evidence="4">
    <location>
        <begin position="468"/>
        <end position="477"/>
    </location>
</feature>
<dbReference type="KEGG" id="gtr:GLOTRDRAFT_109823"/>
<keyword evidence="2" id="KW-0479">Metal-binding</keyword>
<sequence length="820" mass="92021">MAFAAPAGTVLLSPDSQWAWNPGHTGVYQNVERASVRLAARATVEHEQAASQPRVAPPTQWVMPYAPGAWVAIPIPHPMHAMMPASPSVHQPQPPAEKRPSADEEEQEQRPSKAKRSRAKSTATGAVTAGSSKRGFNKKRRAEAAKIQAHNAQFNRATPAVYVTSDQGRNKVSNGDGSMTIVCDNGVQLPEATSALRPELQFARCMSNRYKADSFPRCVSCTRRWAGDQCRFQGIRFFLKDDQGKIVGISFVESQKPDSPTMKFPERWNIELAAPYIDRIKRTVARALLPTLREEQQHLSAPGVIRRPRESDVRATCDTCNTSIFSSSWMCRMCGREACGECYEQVRQLTEVRSEATEAEVAAMQAKRERHAHSNPFFLACNKRTEHTHGHFSPMSRFCKAELDEAIKEMEDLLRESQDDQDKEIADPSLDKAAAASEASTLSSEQDHSAPSSPEAKSSPRGVADESPLTSPQSDSHSPVIGRPPVTLTEEVPTHHIERFSDETFTDDAFRPLWAKGEPLVVTGLLPKFQIRWTPEYFMEKYGSQACLIVECQTDQNKRVTVRDFFKDFGVYEGRKECWKLKDWPSSTEFSTAFPELFEDFSRAVPVPNYVRRDGVLNLASHFPSNTVAPDIGPKMYNAMASSDQPGSKGSTRLHMDMADALNIMTHAAPCPDGSPGCAVWDLFRAQDADHLRKFLKKKFRGTFQNDPIHSQTVYLDRQSRQELYEQFGVKSYRVYQKPGEAVFIPAGCAHQVCNLADCIKVAIDFVSPENVDRCETLTREFRQQNQAQQWKEDVLQLKTMMWFAWLSCCRQEKQAAEDA</sequence>
<evidence type="ECO:0000313" key="7">
    <source>
        <dbReference type="Proteomes" id="UP000030669"/>
    </source>
</evidence>